<dbReference type="RefSeq" id="WP_187426786.1">
    <property type="nucleotide sequence ID" value="NZ_VNIB01000012.1"/>
</dbReference>
<dbReference type="Pfam" id="PF13560">
    <property type="entry name" value="HTH_31"/>
    <property type="match status" value="1"/>
</dbReference>
<dbReference type="CDD" id="cd00093">
    <property type="entry name" value="HTH_XRE"/>
    <property type="match status" value="1"/>
</dbReference>
<sequence>MWQANTVGERIRMLRGKRSLAAFAEGLGVHPNTLSCYENDRRRPDTEFLTRLCKREGVEPNWILGFSDVKKSEPLPYRPLVLQSVAAEIARQAPLHTASRLGKLMTLAYERAVVSGASKRQVEQIVRDLVELLASTDAYEDEIDRIAC</sequence>
<dbReference type="InterPro" id="IPR001387">
    <property type="entry name" value="Cro/C1-type_HTH"/>
</dbReference>
<accession>A0A5D3WJP0</accession>
<gene>
    <name evidence="2" type="ORF">EDC39_11292</name>
</gene>
<proteinExistence type="predicted"/>
<feature type="domain" description="HTH cro/C1-type" evidence="1">
    <location>
        <begin position="11"/>
        <end position="63"/>
    </location>
</feature>
<name>A0A5D3WJP0_9BACT</name>
<dbReference type="Gene3D" id="1.10.260.40">
    <property type="entry name" value="lambda repressor-like DNA-binding domains"/>
    <property type="match status" value="1"/>
</dbReference>
<keyword evidence="3" id="KW-1185">Reference proteome</keyword>
<dbReference type="SMART" id="SM00530">
    <property type="entry name" value="HTH_XRE"/>
    <property type="match status" value="1"/>
</dbReference>
<evidence type="ECO:0000313" key="3">
    <source>
        <dbReference type="Proteomes" id="UP000324159"/>
    </source>
</evidence>
<dbReference type="GO" id="GO:0003677">
    <property type="term" value="F:DNA binding"/>
    <property type="evidence" value="ECO:0007669"/>
    <property type="project" value="InterPro"/>
</dbReference>
<dbReference type="EMBL" id="VNIB01000012">
    <property type="protein sequence ID" value="TYO96804.1"/>
    <property type="molecule type" value="Genomic_DNA"/>
</dbReference>
<dbReference type="Proteomes" id="UP000324159">
    <property type="component" value="Unassembled WGS sequence"/>
</dbReference>
<reference evidence="2 3" key="1">
    <citation type="submission" date="2019-07" db="EMBL/GenBank/DDBJ databases">
        <title>Genomic Encyclopedia of Type Strains, Phase IV (KMG-IV): sequencing the most valuable type-strain genomes for metagenomic binning, comparative biology and taxonomic classification.</title>
        <authorList>
            <person name="Goeker M."/>
        </authorList>
    </citation>
    <scope>NUCLEOTIDE SEQUENCE [LARGE SCALE GENOMIC DNA]</scope>
    <source>
        <strain evidence="2 3">SS015</strain>
    </source>
</reference>
<dbReference type="SUPFAM" id="SSF47413">
    <property type="entry name" value="lambda repressor-like DNA-binding domains"/>
    <property type="match status" value="1"/>
</dbReference>
<dbReference type="InterPro" id="IPR010982">
    <property type="entry name" value="Lambda_DNA-bd_dom_sf"/>
</dbReference>
<protein>
    <submittedName>
        <fullName evidence="2">Transcriptional regulator with XRE-family HTH domain</fullName>
    </submittedName>
</protein>
<dbReference type="AlphaFoldDB" id="A0A5D3WJP0"/>
<organism evidence="2 3">
    <name type="scientific">Geothermobacter ehrlichii</name>
    <dbReference type="NCBI Taxonomy" id="213224"/>
    <lineage>
        <taxon>Bacteria</taxon>
        <taxon>Pseudomonadati</taxon>
        <taxon>Thermodesulfobacteriota</taxon>
        <taxon>Desulfuromonadia</taxon>
        <taxon>Desulfuromonadales</taxon>
        <taxon>Geothermobacteraceae</taxon>
        <taxon>Geothermobacter</taxon>
    </lineage>
</organism>
<comment type="caution">
    <text evidence="2">The sequence shown here is derived from an EMBL/GenBank/DDBJ whole genome shotgun (WGS) entry which is preliminary data.</text>
</comment>
<evidence type="ECO:0000259" key="1">
    <source>
        <dbReference type="PROSITE" id="PS50943"/>
    </source>
</evidence>
<evidence type="ECO:0000313" key="2">
    <source>
        <dbReference type="EMBL" id="TYO96804.1"/>
    </source>
</evidence>
<dbReference type="PROSITE" id="PS50943">
    <property type="entry name" value="HTH_CROC1"/>
    <property type="match status" value="1"/>
</dbReference>